<organism evidence="2 3">
    <name type="scientific">Empedobacter stercoris</name>
    <dbReference type="NCBI Taxonomy" id="1628248"/>
    <lineage>
        <taxon>Bacteria</taxon>
        <taxon>Pseudomonadati</taxon>
        <taxon>Bacteroidota</taxon>
        <taxon>Flavobacteriia</taxon>
        <taxon>Flavobacteriales</taxon>
        <taxon>Weeksellaceae</taxon>
        <taxon>Empedobacter</taxon>
    </lineage>
</organism>
<accession>A0ABX1WLT9</accession>
<reference evidence="2 3" key="1">
    <citation type="submission" date="2020-05" db="EMBL/GenBank/DDBJ databases">
        <title>Tigecycline resistant gene in Empedobacter stercoris.</title>
        <authorList>
            <person name="Chen Y."/>
            <person name="Cheng Y."/>
            <person name="Zhou K."/>
        </authorList>
    </citation>
    <scope>NUCLEOTIDE SEQUENCE [LARGE SCALE GENOMIC DNA]</scope>
    <source>
        <strain evidence="2 3">ES202</strain>
    </source>
</reference>
<feature type="transmembrane region" description="Helical" evidence="1">
    <location>
        <begin position="44"/>
        <end position="63"/>
    </location>
</feature>
<keyword evidence="1" id="KW-1133">Transmembrane helix</keyword>
<keyword evidence="3" id="KW-1185">Reference proteome</keyword>
<evidence type="ECO:0008006" key="4">
    <source>
        <dbReference type="Google" id="ProtNLM"/>
    </source>
</evidence>
<dbReference type="RefSeq" id="WP_171622795.1">
    <property type="nucleotide sequence ID" value="NZ_JABFOQ010000011.1"/>
</dbReference>
<dbReference type="Proteomes" id="UP000580344">
    <property type="component" value="Unassembled WGS sequence"/>
</dbReference>
<evidence type="ECO:0000256" key="1">
    <source>
        <dbReference type="SAM" id="Phobius"/>
    </source>
</evidence>
<keyword evidence="1" id="KW-0472">Membrane</keyword>
<feature type="transmembrane region" description="Helical" evidence="1">
    <location>
        <begin position="83"/>
        <end position="103"/>
    </location>
</feature>
<keyword evidence="1" id="KW-0812">Transmembrane</keyword>
<comment type="caution">
    <text evidence="2">The sequence shown here is derived from an EMBL/GenBank/DDBJ whole genome shotgun (WGS) entry which is preliminary data.</text>
</comment>
<evidence type="ECO:0000313" key="3">
    <source>
        <dbReference type="Proteomes" id="UP000580344"/>
    </source>
</evidence>
<feature type="transmembrane region" description="Helical" evidence="1">
    <location>
        <begin position="124"/>
        <end position="149"/>
    </location>
</feature>
<protein>
    <recommendedName>
        <fullName evidence="4">DUF420 domain-containing protein</fullName>
    </recommendedName>
</protein>
<sequence>MSVSLFLIYGMLILSILAPFIALYAVKLVKQGKFEQHIKIQKNLFYACVLGVILLELTIRFSGGSGSLVKGSPYLETVFFHNTLWAHIVGAVLTYLIWGFTIFKSKGQHNKKYLPGKFTRLHKTLGYVVILGLFYTGITALMVCSMAFFN</sequence>
<proteinExistence type="predicted"/>
<dbReference type="EMBL" id="JABFOQ010000011">
    <property type="protein sequence ID" value="NOJ75479.1"/>
    <property type="molecule type" value="Genomic_DNA"/>
</dbReference>
<name>A0ABX1WLT9_9FLAO</name>
<evidence type="ECO:0000313" key="2">
    <source>
        <dbReference type="EMBL" id="NOJ75479.1"/>
    </source>
</evidence>
<feature type="transmembrane region" description="Helical" evidence="1">
    <location>
        <begin position="6"/>
        <end position="24"/>
    </location>
</feature>
<gene>
    <name evidence="2" type="ORF">HMH06_06470</name>
</gene>